<keyword evidence="2" id="KW-0175">Coiled coil</keyword>
<evidence type="ECO:0000313" key="5">
    <source>
        <dbReference type="Proteomes" id="UP000198697"/>
    </source>
</evidence>
<keyword evidence="3" id="KW-0812">Transmembrane</keyword>
<dbReference type="InterPro" id="IPR036013">
    <property type="entry name" value="Band_7/SPFH_dom_sf"/>
</dbReference>
<dbReference type="STRING" id="82805.SAMN04487998_1063"/>
<evidence type="ECO:0000256" key="2">
    <source>
        <dbReference type="SAM" id="Coils"/>
    </source>
</evidence>
<organism evidence="4 5">
    <name type="scientific">Hymenobacter actinosclerus</name>
    <dbReference type="NCBI Taxonomy" id="82805"/>
    <lineage>
        <taxon>Bacteria</taxon>
        <taxon>Pseudomonadati</taxon>
        <taxon>Bacteroidota</taxon>
        <taxon>Cytophagia</taxon>
        <taxon>Cytophagales</taxon>
        <taxon>Hymenobacteraceae</taxon>
        <taxon>Hymenobacter</taxon>
    </lineage>
</organism>
<protein>
    <submittedName>
        <fullName evidence="4">Uncharacterized membrane protein YqiK, contains Band7/PHB/SPFH domain</fullName>
    </submittedName>
</protein>
<gene>
    <name evidence="4" type="ORF">SAMN04487998_1063</name>
</gene>
<dbReference type="RefSeq" id="WP_092769052.1">
    <property type="nucleotide sequence ID" value="NZ_FOHS01000001.1"/>
</dbReference>
<evidence type="ECO:0000313" key="4">
    <source>
        <dbReference type="EMBL" id="SET05856.1"/>
    </source>
</evidence>
<keyword evidence="3" id="KW-0472">Membrane</keyword>
<dbReference type="Proteomes" id="UP000198697">
    <property type="component" value="Unassembled WGS sequence"/>
</dbReference>
<evidence type="ECO:0000256" key="1">
    <source>
        <dbReference type="ARBA" id="ARBA00004308"/>
    </source>
</evidence>
<reference evidence="5" key="1">
    <citation type="submission" date="2016-10" db="EMBL/GenBank/DDBJ databases">
        <authorList>
            <person name="Varghese N."/>
            <person name="Submissions S."/>
        </authorList>
    </citation>
    <scope>NUCLEOTIDE SEQUENCE [LARGE SCALE GENOMIC DNA]</scope>
    <source>
        <strain evidence="5">DSM 15310</strain>
    </source>
</reference>
<comment type="subcellular location">
    <subcellularLocation>
        <location evidence="1">Endomembrane system</location>
    </subcellularLocation>
</comment>
<dbReference type="PANTHER" id="PTHR13806:SF31">
    <property type="entry name" value="FLOTILLIN-LIKE PROTEIN 1-RELATED"/>
    <property type="match status" value="1"/>
</dbReference>
<dbReference type="GO" id="GO:0012505">
    <property type="term" value="C:endomembrane system"/>
    <property type="evidence" value="ECO:0007669"/>
    <property type="project" value="UniProtKB-SubCell"/>
</dbReference>
<proteinExistence type="predicted"/>
<dbReference type="GO" id="GO:0005886">
    <property type="term" value="C:plasma membrane"/>
    <property type="evidence" value="ECO:0007669"/>
    <property type="project" value="TreeGrafter"/>
</dbReference>
<accession>A0A1I0BHZ6</accession>
<dbReference type="EMBL" id="FOHS01000001">
    <property type="protein sequence ID" value="SET05856.1"/>
    <property type="molecule type" value="Genomic_DNA"/>
</dbReference>
<feature type="coiled-coil region" evidence="2">
    <location>
        <begin position="226"/>
        <end position="279"/>
    </location>
</feature>
<name>A0A1I0BHZ6_9BACT</name>
<evidence type="ECO:0000256" key="3">
    <source>
        <dbReference type="SAM" id="Phobius"/>
    </source>
</evidence>
<dbReference type="AlphaFoldDB" id="A0A1I0BHZ6"/>
<keyword evidence="3" id="KW-1133">Transmembrane helix</keyword>
<feature type="transmembrane region" description="Helical" evidence="3">
    <location>
        <begin position="6"/>
        <end position="25"/>
    </location>
</feature>
<dbReference type="PANTHER" id="PTHR13806">
    <property type="entry name" value="FLOTILLIN-RELATED"/>
    <property type="match status" value="1"/>
</dbReference>
<dbReference type="OrthoDB" id="9815577at2"/>
<dbReference type="InterPro" id="IPR027705">
    <property type="entry name" value="Flotillin_fam"/>
</dbReference>
<sequence length="740" mass="81238">MLDQLSLVVLVIIAVFVLGFIAIVARMYKKAVQGEALVRTGMGDTKVSFSGILVVPVLHKLEVMDIKLKTIIIQRAGSEGLVCKDNLRADVKVNFFVRVNKTHDDVINVAQSIGAHRASDPLALENLFDAKFSEALKTVGKHFDFIELYNSREQFKQEILRIIGTDLNGYVLDDCAIDYLEQTPLTALNQDNILDAEGIKKIIALTSEQKIQANSIEREKQKTIKKQDVEAQETILELEKQLIENQEKQKREVANIRARENAESTKVQQEETLKSEKARIATEEEVGIAEQNRDRQVLVAERNKERTDAVETERVAQAKALEVNERERIVALAQIEKEKALEEEKKNIQTIIRERITVEKATVIEEEKIKDTRAQALSEREKLVAVTAAKQQAEAATVSMVSSADMEKQAAEFRARQALIDAEAEKAAAEFKASAIRTLAEAEASKEAAIGLAEAQVMQAKATARQKEGEAEAQVMQSKAVARQKEGEMEAQVMQAKAQAEAQGIQVKAGAQAEADEKIGLVAAKVNREKGLADADIIQARADADQKKGLAEAAVSEQKYAVEAKGIEAKADAMRKLDGVGKDHEEFKLRLDKEKSIELAQISIQKDIAASQAEVIGAALKAAKIDIVGGETMFFDQIIGSITKGKMVDRAVHNSEVLSTVQHTFFGEDGNGGGDFKANLRRFIDQFGLSSDELKNLSVSALLLKLMSQANDDATRNTIKQLTGTAKALGIGDTMVRGLM</sequence>
<dbReference type="SUPFAM" id="SSF117892">
    <property type="entry name" value="Band 7/SPFH domain"/>
    <property type="match status" value="1"/>
</dbReference>
<keyword evidence="5" id="KW-1185">Reference proteome</keyword>